<dbReference type="AlphaFoldDB" id="A0A8H5B3V4"/>
<gene>
    <name evidence="2" type="ORF">D9619_006640</name>
</gene>
<evidence type="ECO:0008006" key="4">
    <source>
        <dbReference type="Google" id="ProtNLM"/>
    </source>
</evidence>
<reference evidence="2 3" key="1">
    <citation type="journal article" date="2020" name="ISME J.">
        <title>Uncovering the hidden diversity of litter-decomposition mechanisms in mushroom-forming fungi.</title>
        <authorList>
            <person name="Floudas D."/>
            <person name="Bentzer J."/>
            <person name="Ahren D."/>
            <person name="Johansson T."/>
            <person name="Persson P."/>
            <person name="Tunlid A."/>
        </authorList>
    </citation>
    <scope>NUCLEOTIDE SEQUENCE [LARGE SCALE GENOMIC DNA]</scope>
    <source>
        <strain evidence="2 3">CBS 101986</strain>
    </source>
</reference>
<evidence type="ECO:0000313" key="3">
    <source>
        <dbReference type="Proteomes" id="UP000567179"/>
    </source>
</evidence>
<dbReference type="EMBL" id="JAACJJ010000042">
    <property type="protein sequence ID" value="KAF5316221.1"/>
    <property type="molecule type" value="Genomic_DNA"/>
</dbReference>
<dbReference type="InterPro" id="IPR052471">
    <property type="entry name" value="PBI_I9"/>
</dbReference>
<evidence type="ECO:0000313" key="2">
    <source>
        <dbReference type="EMBL" id="KAF5316221.1"/>
    </source>
</evidence>
<comment type="similarity">
    <text evidence="1">Belongs to the protease inhibitor I9 family.</text>
</comment>
<dbReference type="GO" id="GO:0042144">
    <property type="term" value="P:vacuole fusion, non-autophagic"/>
    <property type="evidence" value="ECO:0007669"/>
    <property type="project" value="TreeGrafter"/>
</dbReference>
<dbReference type="PANTHER" id="PTHR28288:SF2">
    <property type="entry name" value="PROTEASE B INHIBITOR 2"/>
    <property type="match status" value="1"/>
</dbReference>
<dbReference type="Gene3D" id="3.30.70.80">
    <property type="entry name" value="Peptidase S8 propeptide/proteinase inhibitor I9"/>
    <property type="match status" value="1"/>
</dbReference>
<name>A0A8H5B3V4_9AGAR</name>
<comment type="caution">
    <text evidence="2">The sequence shown here is derived from an EMBL/GenBank/DDBJ whole genome shotgun (WGS) entry which is preliminary data.</text>
</comment>
<accession>A0A8H5B3V4</accession>
<protein>
    <recommendedName>
        <fullName evidence="4">Inhibitor I9 domain-containing protein</fullName>
    </recommendedName>
</protein>
<organism evidence="2 3">
    <name type="scientific">Psilocybe cf. subviscida</name>
    <dbReference type="NCBI Taxonomy" id="2480587"/>
    <lineage>
        <taxon>Eukaryota</taxon>
        <taxon>Fungi</taxon>
        <taxon>Dikarya</taxon>
        <taxon>Basidiomycota</taxon>
        <taxon>Agaricomycotina</taxon>
        <taxon>Agaricomycetes</taxon>
        <taxon>Agaricomycetidae</taxon>
        <taxon>Agaricales</taxon>
        <taxon>Agaricineae</taxon>
        <taxon>Strophariaceae</taxon>
        <taxon>Psilocybe</taxon>
    </lineage>
</organism>
<dbReference type="OrthoDB" id="5518345at2759"/>
<dbReference type="Proteomes" id="UP000567179">
    <property type="component" value="Unassembled WGS sequence"/>
</dbReference>
<evidence type="ECO:0000256" key="1">
    <source>
        <dbReference type="ARBA" id="ARBA00038069"/>
    </source>
</evidence>
<proteinExistence type="inferred from homology"/>
<dbReference type="InterPro" id="IPR037045">
    <property type="entry name" value="S8pro/Inhibitor_I9_sf"/>
</dbReference>
<dbReference type="PANTHER" id="PTHR28288">
    <property type="entry name" value="PROTEASE B INHIBITOR 2"/>
    <property type="match status" value="1"/>
</dbReference>
<dbReference type="SUPFAM" id="SSF54897">
    <property type="entry name" value="Protease propeptides/inhibitors"/>
    <property type="match status" value="1"/>
</dbReference>
<sequence>MSETSYASATTDKYIVVFKKEVNSDEITKYVDEIKENKGIIGQRFDQDGDIIHGFSAVIPEAFFNSPSFKSLQANKIDYIEPDSVVTTQ</sequence>
<dbReference type="GO" id="GO:0004866">
    <property type="term" value="F:endopeptidase inhibitor activity"/>
    <property type="evidence" value="ECO:0007669"/>
    <property type="project" value="TreeGrafter"/>
</dbReference>
<keyword evidence="3" id="KW-1185">Reference proteome</keyword>